<dbReference type="PANTHER" id="PTHR46112:SF2">
    <property type="entry name" value="XAA-PRO AMINOPEPTIDASE P-RELATED"/>
    <property type="match status" value="1"/>
</dbReference>
<dbReference type="InterPro" id="IPR050659">
    <property type="entry name" value="Peptidase_M24B"/>
</dbReference>
<dbReference type="InterPro" id="IPR000994">
    <property type="entry name" value="Pept_M24"/>
</dbReference>
<dbReference type="Proteomes" id="UP001501410">
    <property type="component" value="Unassembled WGS sequence"/>
</dbReference>
<evidence type="ECO:0000259" key="1">
    <source>
        <dbReference type="Pfam" id="PF00557"/>
    </source>
</evidence>
<sequence>MDTLQSLIAAEGKAAQLFAAIEHLELLQAGKTERELNKEVYELAAKLFGIRKYWHKRIVRSGRNTLLPYRENPPDLTLQADDIVFFDFGPVFEEWEADFGRTYVLGNNPEKLRLKNDTEAAWHRGKAFFENNRDTLTAAQLYAFTCDMARSYGWKYGNEHCGHLIGNFPHEELIGDELIHYLHPENERLLCAPGTEGQELHWIYEIHFISPEQEIGAFFEQLLG</sequence>
<feature type="domain" description="Peptidase M24" evidence="1">
    <location>
        <begin position="12"/>
        <end position="189"/>
    </location>
</feature>
<dbReference type="CDD" id="cd01066">
    <property type="entry name" value="APP_MetAP"/>
    <property type="match status" value="1"/>
</dbReference>
<dbReference type="RefSeq" id="WP_344828586.1">
    <property type="nucleotide sequence ID" value="NZ_BAABEZ010000024.1"/>
</dbReference>
<evidence type="ECO:0000313" key="3">
    <source>
        <dbReference type="Proteomes" id="UP001501410"/>
    </source>
</evidence>
<dbReference type="InterPro" id="IPR036005">
    <property type="entry name" value="Creatinase/aminopeptidase-like"/>
</dbReference>
<dbReference type="Gene3D" id="3.90.230.10">
    <property type="entry name" value="Creatinase/methionine aminopeptidase superfamily"/>
    <property type="match status" value="1"/>
</dbReference>
<accession>A0ABP8N2Z2</accession>
<proteinExistence type="predicted"/>
<organism evidence="2 3">
    <name type="scientific">Rurimicrobium arvi</name>
    <dbReference type="NCBI Taxonomy" id="2049916"/>
    <lineage>
        <taxon>Bacteria</taxon>
        <taxon>Pseudomonadati</taxon>
        <taxon>Bacteroidota</taxon>
        <taxon>Chitinophagia</taxon>
        <taxon>Chitinophagales</taxon>
        <taxon>Chitinophagaceae</taxon>
        <taxon>Rurimicrobium</taxon>
    </lineage>
</organism>
<dbReference type="SUPFAM" id="SSF55920">
    <property type="entry name" value="Creatinase/aminopeptidase"/>
    <property type="match status" value="1"/>
</dbReference>
<dbReference type="Pfam" id="PF00557">
    <property type="entry name" value="Peptidase_M24"/>
    <property type="match status" value="1"/>
</dbReference>
<evidence type="ECO:0000313" key="2">
    <source>
        <dbReference type="EMBL" id="GAA4459007.1"/>
    </source>
</evidence>
<name>A0ABP8N2Z2_9BACT</name>
<reference evidence="3" key="1">
    <citation type="journal article" date="2019" name="Int. J. Syst. Evol. Microbiol.">
        <title>The Global Catalogue of Microorganisms (GCM) 10K type strain sequencing project: providing services to taxonomists for standard genome sequencing and annotation.</title>
        <authorList>
            <consortium name="The Broad Institute Genomics Platform"/>
            <consortium name="The Broad Institute Genome Sequencing Center for Infectious Disease"/>
            <person name="Wu L."/>
            <person name="Ma J."/>
        </authorList>
    </citation>
    <scope>NUCLEOTIDE SEQUENCE [LARGE SCALE GENOMIC DNA]</scope>
    <source>
        <strain evidence="3">JCM 31921</strain>
    </source>
</reference>
<dbReference type="PANTHER" id="PTHR46112">
    <property type="entry name" value="AMINOPEPTIDASE"/>
    <property type="match status" value="1"/>
</dbReference>
<comment type="caution">
    <text evidence="2">The sequence shown here is derived from an EMBL/GenBank/DDBJ whole genome shotgun (WGS) entry which is preliminary data.</text>
</comment>
<gene>
    <name evidence="2" type="ORF">GCM10023092_28230</name>
</gene>
<keyword evidence="3" id="KW-1185">Reference proteome</keyword>
<dbReference type="EMBL" id="BAABEZ010000024">
    <property type="protein sequence ID" value="GAA4459007.1"/>
    <property type="molecule type" value="Genomic_DNA"/>
</dbReference>
<protein>
    <submittedName>
        <fullName evidence="2">M24 family metallopeptidase</fullName>
    </submittedName>
</protein>